<dbReference type="InterPro" id="IPR035931">
    <property type="entry name" value="YlxR-like_sf"/>
</dbReference>
<sequence>MSTASLRTCVGCRNVSSPGQLVRVTVEDTPHGPRVVVDHHRRLGGRGAWVHATRECVEQAIRRRAFHRSFRRPVATDGLAEQLRVLPPVREDEHKESESEDHGKPMSAGR</sequence>
<evidence type="ECO:0000259" key="2">
    <source>
        <dbReference type="Pfam" id="PF04296"/>
    </source>
</evidence>
<dbReference type="OrthoDB" id="5244965at2"/>
<feature type="domain" description="YlxR" evidence="2">
    <location>
        <begin position="7"/>
        <end position="84"/>
    </location>
</feature>
<dbReference type="SUPFAM" id="SSF64376">
    <property type="entry name" value="YlxR-like"/>
    <property type="match status" value="1"/>
</dbReference>
<dbReference type="Gene3D" id="3.30.1230.10">
    <property type="entry name" value="YlxR-like"/>
    <property type="match status" value="1"/>
</dbReference>
<dbReference type="Pfam" id="PF04296">
    <property type="entry name" value="YlxR"/>
    <property type="match status" value="1"/>
</dbReference>
<dbReference type="PANTHER" id="PTHR34215">
    <property type="entry name" value="BLL0784 PROTEIN"/>
    <property type="match status" value="1"/>
</dbReference>
<accession>A0A4Y4D8J1</accession>
<comment type="caution">
    <text evidence="3">The sequence shown here is derived from an EMBL/GenBank/DDBJ whole genome shotgun (WGS) entry which is preliminary data.</text>
</comment>
<dbReference type="AlphaFoldDB" id="A0A4Y4D8J1"/>
<evidence type="ECO:0000313" key="3">
    <source>
        <dbReference type="EMBL" id="GEC99617.1"/>
    </source>
</evidence>
<keyword evidence="4" id="KW-1185">Reference proteome</keyword>
<name>A0A4Y4D8J1_KOCVA</name>
<organism evidence="3 4">
    <name type="scientific">Kocuria varians</name>
    <name type="common">Micrococcus varians</name>
    <dbReference type="NCBI Taxonomy" id="1272"/>
    <lineage>
        <taxon>Bacteria</taxon>
        <taxon>Bacillati</taxon>
        <taxon>Actinomycetota</taxon>
        <taxon>Actinomycetes</taxon>
        <taxon>Micrococcales</taxon>
        <taxon>Micrococcaceae</taxon>
        <taxon>Kocuria</taxon>
    </lineage>
</organism>
<dbReference type="InterPro" id="IPR037465">
    <property type="entry name" value="YlxR"/>
</dbReference>
<dbReference type="Proteomes" id="UP000315730">
    <property type="component" value="Unassembled WGS sequence"/>
</dbReference>
<gene>
    <name evidence="3" type="ORF">KVA01_17720</name>
</gene>
<protein>
    <recommendedName>
        <fullName evidence="2">YlxR domain-containing protein</fullName>
    </recommendedName>
</protein>
<evidence type="ECO:0000313" key="4">
    <source>
        <dbReference type="Proteomes" id="UP000315730"/>
    </source>
</evidence>
<feature type="region of interest" description="Disordered" evidence="1">
    <location>
        <begin position="77"/>
        <end position="110"/>
    </location>
</feature>
<dbReference type="EMBL" id="BJNW01000015">
    <property type="protein sequence ID" value="GEC99617.1"/>
    <property type="molecule type" value="Genomic_DNA"/>
</dbReference>
<evidence type="ECO:0000256" key="1">
    <source>
        <dbReference type="SAM" id="MobiDB-lite"/>
    </source>
</evidence>
<dbReference type="RefSeq" id="WP_082810457.1">
    <property type="nucleotide sequence ID" value="NZ_BJNW01000015.1"/>
</dbReference>
<proteinExistence type="predicted"/>
<feature type="compositionally biased region" description="Basic and acidic residues" evidence="1">
    <location>
        <begin position="89"/>
        <end position="104"/>
    </location>
</feature>
<dbReference type="InterPro" id="IPR007393">
    <property type="entry name" value="YlxR_dom"/>
</dbReference>
<dbReference type="PANTHER" id="PTHR34215:SF1">
    <property type="entry name" value="YLXR DOMAIN-CONTAINING PROTEIN"/>
    <property type="match status" value="1"/>
</dbReference>
<reference evidence="3 4" key="1">
    <citation type="submission" date="2019-06" db="EMBL/GenBank/DDBJ databases">
        <title>Whole genome shotgun sequence of Kocuria varians NBRC 15358.</title>
        <authorList>
            <person name="Hosoyama A."/>
            <person name="Uohara A."/>
            <person name="Ohji S."/>
            <person name="Ichikawa N."/>
        </authorList>
    </citation>
    <scope>NUCLEOTIDE SEQUENCE [LARGE SCALE GENOMIC DNA]</scope>
    <source>
        <strain evidence="3 4">NBRC 15358</strain>
    </source>
</reference>